<dbReference type="PRINTS" id="PR00702">
    <property type="entry name" value="ACRIFLAVINRP"/>
</dbReference>
<dbReference type="SUPFAM" id="SSF82693">
    <property type="entry name" value="Multidrug efflux transporter AcrB pore domain, PN1, PN2, PC1 and PC2 subdomains"/>
    <property type="match status" value="3"/>
</dbReference>
<dbReference type="RefSeq" id="WP_339163365.1">
    <property type="nucleotide sequence ID" value="NZ_LR743511.1"/>
</dbReference>
<dbReference type="SUPFAM" id="SSF82714">
    <property type="entry name" value="Multidrug efflux transporter AcrB TolC docking domain, DN and DC subdomains"/>
    <property type="match status" value="2"/>
</dbReference>
<feature type="transmembrane region" description="Helical" evidence="1">
    <location>
        <begin position="870"/>
        <end position="892"/>
    </location>
</feature>
<feature type="transmembrane region" description="Helical" evidence="1">
    <location>
        <begin position="519"/>
        <end position="539"/>
    </location>
</feature>
<feature type="transmembrane region" description="Helical" evidence="1">
    <location>
        <begin position="942"/>
        <end position="965"/>
    </location>
</feature>
<feature type="transmembrane region" description="Helical" evidence="1">
    <location>
        <begin position="389"/>
        <end position="411"/>
    </location>
</feature>
<keyword evidence="1" id="KW-0812">Transmembrane</keyword>
<dbReference type="Gene3D" id="1.20.1640.10">
    <property type="entry name" value="Multidrug efflux transporter AcrB transmembrane domain"/>
    <property type="match status" value="2"/>
</dbReference>
<dbReference type="Gene3D" id="3.30.70.1430">
    <property type="entry name" value="Multidrug efflux transporter AcrB pore domain"/>
    <property type="match status" value="2"/>
</dbReference>
<feature type="transmembrane region" description="Helical" evidence="1">
    <location>
        <begin position="898"/>
        <end position="921"/>
    </location>
</feature>
<dbReference type="PANTHER" id="PTHR32063">
    <property type="match status" value="1"/>
</dbReference>
<dbReference type="EMBL" id="LR743511">
    <property type="protein sequence ID" value="CAA2144977.1"/>
    <property type="molecule type" value="Genomic_DNA"/>
</dbReference>
<sequence length="1030" mass="109628">MRLNISAWAIRKPIGPLVLFLVLIVLGLVSFRGLPVTRMPNIDVPIVSVAITQSGAAPSELQTQVTKWVEDSIAGVRGVKHITSAITEGSSVTTVEFRLEVNTDRAVNDVKDAVSKIRINLPRTIDEPVISRVEIAGLPILIYGVKALAMTPAELSWLVEDKIARTLQGVKGVGGVERVGGVAREMRVVLQPDRLLALGITAAEVNRQLRLTSADMAGGRGEVGGREQSIRTLAASRTVRDLKATSIVLAGGRKVRLDDLALVQDDIEEPRTFARFNGEPVVAFAVSRGSGASDAEVAAGVEKRIAEFRRTYPDLEFETIDSSVSATIGSYDSAMHTLIEGAVLAVIVVFLFLRDWRATLIAAVALPLSVFPTFWAMDAMGFTLNGISLLAITLVTGILVDDAIVEIENIVRHMRMGKSAYRAALEGADEIGLAVIAITATLIAVFAPVSFMGGIAGRYFMQFGLTIAVSVFMSLLVARLITPMLAAYFLRDHGHHDEREGWVMRAYGRLVGWSVRHRVITLIVGLALFAASLASTGLLPSGFVPKQDNARTLFMVELAPGARLPDTITVSDRLVARIRSLPEVTSVFVDGGRQVGGKKETRLATLIVNLTPKNGRAKKQAAVETDISALIAEEPDIRSWFLRDSGQRDLALVVGGPDAEVVAEVAARLQRDMAAIPHLVSVMSTAPLNRTEVRIRPKEGSAADLGVSTDTIAETVRVGTIGDIGLNLAKFNAADRQIPIRVQLPESARGAVSRLENLKVPAKNGTAVPLAAVADIELDQGPGAIERYDRVIRVAVEANMEGSDALGSLIAQALETPTAKSLPPGVTIRQTGDAEIMGEVFSGFLLAMGAGIMMVYAVLVLLFGNFLQPLTILFSLPLSIGGAILGLLILNMPISMPVVIGILMLMGLVTKNAIMLVDFAVEEMARGVDRVTAIVDAGRKRARPIVMTTIAMAAGMVPSALALGVGGEFRAPMAVAVISGLIVSTLLSLVFVPAVFLLMDSLGALIGRLFGRFVGARDEAVPDPAPSAAR</sequence>
<dbReference type="GO" id="GO:0005886">
    <property type="term" value="C:plasma membrane"/>
    <property type="evidence" value="ECO:0007669"/>
    <property type="project" value="TreeGrafter"/>
</dbReference>
<keyword evidence="1" id="KW-1133">Transmembrane helix</keyword>
<dbReference type="Gene3D" id="3.30.70.1320">
    <property type="entry name" value="Multidrug efflux transporter AcrB pore domain like"/>
    <property type="match status" value="1"/>
</dbReference>
<gene>
    <name evidence="2" type="primary">mdtB_3</name>
    <name evidence="2" type="ORF">MBLL_04097</name>
</gene>
<dbReference type="PANTHER" id="PTHR32063:SF77">
    <property type="entry name" value="ACR FAMILY TRANSPORT PROTEIN"/>
    <property type="match status" value="1"/>
</dbReference>
<dbReference type="Pfam" id="PF00873">
    <property type="entry name" value="ACR_tran"/>
    <property type="match status" value="1"/>
</dbReference>
<dbReference type="InterPro" id="IPR001036">
    <property type="entry name" value="Acrflvin-R"/>
</dbReference>
<dbReference type="InterPro" id="IPR027463">
    <property type="entry name" value="AcrB_DN_DC_subdom"/>
</dbReference>
<accession>A0A679KA63</accession>
<feature type="transmembrane region" description="Helical" evidence="1">
    <location>
        <begin position="431"/>
        <end position="453"/>
    </location>
</feature>
<dbReference type="AlphaFoldDB" id="A0A679KA63"/>
<dbReference type="Gene3D" id="3.30.70.1440">
    <property type="entry name" value="Multidrug efflux transporter AcrB pore domain"/>
    <property type="match status" value="1"/>
</dbReference>
<reference evidence="2" key="1">
    <citation type="submission" date="2019-12" db="EMBL/GenBank/DDBJ databases">
        <authorList>
            <person name="Cremers G."/>
        </authorList>
    </citation>
    <scope>NUCLEOTIDE SEQUENCE</scope>
    <source>
        <strain evidence="2">Mbul2</strain>
    </source>
</reference>
<feature type="transmembrane region" description="Helical" evidence="1">
    <location>
        <begin position="459"/>
        <end position="481"/>
    </location>
</feature>
<feature type="transmembrane region" description="Helical" evidence="1">
    <location>
        <begin position="971"/>
        <end position="998"/>
    </location>
</feature>
<dbReference type="GO" id="GO:0042910">
    <property type="term" value="F:xenobiotic transmembrane transporter activity"/>
    <property type="evidence" value="ECO:0007669"/>
    <property type="project" value="TreeGrafter"/>
</dbReference>
<evidence type="ECO:0000256" key="1">
    <source>
        <dbReference type="SAM" id="Phobius"/>
    </source>
</evidence>
<dbReference type="SUPFAM" id="SSF82866">
    <property type="entry name" value="Multidrug efflux transporter AcrB transmembrane domain"/>
    <property type="match status" value="2"/>
</dbReference>
<organism evidence="2">
    <name type="scientific">Methylobacterium bullatum</name>
    <dbReference type="NCBI Taxonomy" id="570505"/>
    <lineage>
        <taxon>Bacteria</taxon>
        <taxon>Pseudomonadati</taxon>
        <taxon>Pseudomonadota</taxon>
        <taxon>Alphaproteobacteria</taxon>
        <taxon>Hyphomicrobiales</taxon>
        <taxon>Methylobacteriaceae</taxon>
        <taxon>Methylobacterium</taxon>
    </lineage>
</organism>
<keyword evidence="1" id="KW-0472">Membrane</keyword>
<dbReference type="Gene3D" id="3.30.2090.10">
    <property type="entry name" value="Multidrug efflux transporter AcrB TolC docking domain, DN and DC subdomains"/>
    <property type="match status" value="2"/>
</dbReference>
<feature type="transmembrane region" description="Helical" evidence="1">
    <location>
        <begin position="840"/>
        <end position="863"/>
    </location>
</feature>
<name>A0A679KA63_9HYPH</name>
<evidence type="ECO:0000313" key="2">
    <source>
        <dbReference type="EMBL" id="CAA2144977.1"/>
    </source>
</evidence>
<proteinExistence type="predicted"/>
<feature type="transmembrane region" description="Helical" evidence="1">
    <location>
        <begin position="334"/>
        <end position="353"/>
    </location>
</feature>
<protein>
    <submittedName>
        <fullName evidence="2">Multidrug resistance protein MdtB</fullName>
    </submittedName>
</protein>
<feature type="transmembrane region" description="Helical" evidence="1">
    <location>
        <begin position="360"/>
        <end position="377"/>
    </location>
</feature>